<sequence>MENKKLLRISERLEKVAVQLELSFDAMLEEGDIDPRTFSDSVKSGRRRNEIP</sequence>
<reference evidence="1" key="1">
    <citation type="journal article" date="2008" name="Nature">
        <title>The amphioxus genome and the evolution of the chordate karyotype.</title>
        <authorList>
            <consortium name="US DOE Joint Genome Institute (JGI-PGF)"/>
            <person name="Putnam N.H."/>
            <person name="Butts T."/>
            <person name="Ferrier D.E.K."/>
            <person name="Furlong R.F."/>
            <person name="Hellsten U."/>
            <person name="Kawashima T."/>
            <person name="Robinson-Rechavi M."/>
            <person name="Shoguchi E."/>
            <person name="Terry A."/>
            <person name="Yu J.-K."/>
            <person name="Benito-Gutierrez E.L."/>
            <person name="Dubchak I."/>
            <person name="Garcia-Fernandez J."/>
            <person name="Gibson-Brown J.J."/>
            <person name="Grigoriev I.V."/>
            <person name="Horton A.C."/>
            <person name="de Jong P.J."/>
            <person name="Jurka J."/>
            <person name="Kapitonov V.V."/>
            <person name="Kohara Y."/>
            <person name="Kuroki Y."/>
            <person name="Lindquist E."/>
            <person name="Lucas S."/>
            <person name="Osoegawa K."/>
            <person name="Pennacchio L.A."/>
            <person name="Salamov A.A."/>
            <person name="Satou Y."/>
            <person name="Sauka-Spengler T."/>
            <person name="Schmutz J."/>
            <person name="Shin-I T."/>
            <person name="Toyoda A."/>
            <person name="Bronner-Fraser M."/>
            <person name="Fujiyama A."/>
            <person name="Holland L.Z."/>
            <person name="Holland P.W.H."/>
            <person name="Satoh N."/>
            <person name="Rokhsar D.S."/>
        </authorList>
    </citation>
    <scope>NUCLEOTIDE SEQUENCE [LARGE SCALE GENOMIC DNA]</scope>
    <source>
        <strain evidence="1">S238N-H82</strain>
        <tissue evidence="1">Testes</tissue>
    </source>
</reference>
<dbReference type="InParanoid" id="C3Z248"/>
<accession>C3Z248</accession>
<dbReference type="EMBL" id="GG666574">
    <property type="protein sequence ID" value="EEN53099.1"/>
    <property type="molecule type" value="Genomic_DNA"/>
</dbReference>
<feature type="non-terminal residue" evidence="1">
    <location>
        <position position="52"/>
    </location>
</feature>
<organism>
    <name type="scientific">Branchiostoma floridae</name>
    <name type="common">Florida lancelet</name>
    <name type="synonym">Amphioxus</name>
    <dbReference type="NCBI Taxonomy" id="7739"/>
    <lineage>
        <taxon>Eukaryota</taxon>
        <taxon>Metazoa</taxon>
        <taxon>Chordata</taxon>
        <taxon>Cephalochordata</taxon>
        <taxon>Leptocardii</taxon>
        <taxon>Amphioxiformes</taxon>
        <taxon>Branchiostomatidae</taxon>
        <taxon>Branchiostoma</taxon>
    </lineage>
</organism>
<proteinExistence type="predicted"/>
<evidence type="ECO:0000313" key="1">
    <source>
        <dbReference type="EMBL" id="EEN53099.1"/>
    </source>
</evidence>
<dbReference type="AlphaFoldDB" id="C3Z248"/>
<gene>
    <name evidence="1" type="ORF">BRAFLDRAFT_130994</name>
</gene>
<name>C3Z248_BRAFL</name>
<protein>
    <submittedName>
        <fullName evidence="1">Uncharacterized protein</fullName>
    </submittedName>
</protein>